<gene>
    <name evidence="2" type="ORF">O3G_MSEX003313</name>
</gene>
<proteinExistence type="predicted"/>
<dbReference type="OrthoDB" id="7465066at2759"/>
<organism evidence="2 3">
    <name type="scientific">Manduca sexta</name>
    <name type="common">Tobacco hawkmoth</name>
    <name type="synonym">Tobacco hornworm</name>
    <dbReference type="NCBI Taxonomy" id="7130"/>
    <lineage>
        <taxon>Eukaryota</taxon>
        <taxon>Metazoa</taxon>
        <taxon>Ecdysozoa</taxon>
        <taxon>Arthropoda</taxon>
        <taxon>Hexapoda</taxon>
        <taxon>Insecta</taxon>
        <taxon>Pterygota</taxon>
        <taxon>Neoptera</taxon>
        <taxon>Endopterygota</taxon>
        <taxon>Lepidoptera</taxon>
        <taxon>Glossata</taxon>
        <taxon>Ditrysia</taxon>
        <taxon>Bombycoidea</taxon>
        <taxon>Sphingidae</taxon>
        <taxon>Sphinginae</taxon>
        <taxon>Sphingini</taxon>
        <taxon>Manduca</taxon>
    </lineage>
</organism>
<dbReference type="AlphaFoldDB" id="A0A921YRS3"/>
<keyword evidence="1" id="KW-0732">Signal</keyword>
<reference evidence="2" key="1">
    <citation type="journal article" date="2016" name="Insect Biochem. Mol. Biol.">
        <title>Multifaceted biological insights from a draft genome sequence of the tobacco hornworm moth, Manduca sexta.</title>
        <authorList>
            <person name="Kanost M.R."/>
            <person name="Arrese E.L."/>
            <person name="Cao X."/>
            <person name="Chen Y.R."/>
            <person name="Chellapilla S."/>
            <person name="Goldsmith M.R."/>
            <person name="Grosse-Wilde E."/>
            <person name="Heckel D.G."/>
            <person name="Herndon N."/>
            <person name="Jiang H."/>
            <person name="Papanicolaou A."/>
            <person name="Qu J."/>
            <person name="Soulages J.L."/>
            <person name="Vogel H."/>
            <person name="Walters J."/>
            <person name="Waterhouse R.M."/>
            <person name="Ahn S.J."/>
            <person name="Almeida F.C."/>
            <person name="An C."/>
            <person name="Aqrawi P."/>
            <person name="Bretschneider A."/>
            <person name="Bryant W.B."/>
            <person name="Bucks S."/>
            <person name="Chao H."/>
            <person name="Chevignon G."/>
            <person name="Christen J.M."/>
            <person name="Clarke D.F."/>
            <person name="Dittmer N.T."/>
            <person name="Ferguson L.C.F."/>
            <person name="Garavelou S."/>
            <person name="Gordon K.H.J."/>
            <person name="Gunaratna R.T."/>
            <person name="Han Y."/>
            <person name="Hauser F."/>
            <person name="He Y."/>
            <person name="Heidel-Fischer H."/>
            <person name="Hirsh A."/>
            <person name="Hu Y."/>
            <person name="Jiang H."/>
            <person name="Kalra D."/>
            <person name="Klinner C."/>
            <person name="Konig C."/>
            <person name="Kovar C."/>
            <person name="Kroll A.R."/>
            <person name="Kuwar S.S."/>
            <person name="Lee S.L."/>
            <person name="Lehman R."/>
            <person name="Li K."/>
            <person name="Li Z."/>
            <person name="Liang H."/>
            <person name="Lovelace S."/>
            <person name="Lu Z."/>
            <person name="Mansfield J.H."/>
            <person name="McCulloch K.J."/>
            <person name="Mathew T."/>
            <person name="Morton B."/>
            <person name="Muzny D.M."/>
            <person name="Neunemann D."/>
            <person name="Ongeri F."/>
            <person name="Pauchet Y."/>
            <person name="Pu L.L."/>
            <person name="Pyrousis I."/>
            <person name="Rao X.J."/>
            <person name="Redding A."/>
            <person name="Roesel C."/>
            <person name="Sanchez-Gracia A."/>
            <person name="Schaack S."/>
            <person name="Shukla A."/>
            <person name="Tetreau G."/>
            <person name="Wang Y."/>
            <person name="Xiong G.H."/>
            <person name="Traut W."/>
            <person name="Walsh T.K."/>
            <person name="Worley K.C."/>
            <person name="Wu D."/>
            <person name="Wu W."/>
            <person name="Wu Y.Q."/>
            <person name="Zhang X."/>
            <person name="Zou Z."/>
            <person name="Zucker H."/>
            <person name="Briscoe A.D."/>
            <person name="Burmester T."/>
            <person name="Clem R.J."/>
            <person name="Feyereisen R."/>
            <person name="Grimmelikhuijzen C.J.P."/>
            <person name="Hamodrakas S.J."/>
            <person name="Hansson B.S."/>
            <person name="Huguet E."/>
            <person name="Jermiin L.S."/>
            <person name="Lan Q."/>
            <person name="Lehman H.K."/>
            <person name="Lorenzen M."/>
            <person name="Merzendorfer H."/>
            <person name="Michalopoulos I."/>
            <person name="Morton D.B."/>
            <person name="Muthukrishnan S."/>
            <person name="Oakeshott J.G."/>
            <person name="Palmer W."/>
            <person name="Park Y."/>
            <person name="Passarelli A.L."/>
            <person name="Rozas J."/>
            <person name="Schwartz L.M."/>
            <person name="Smith W."/>
            <person name="Southgate A."/>
            <person name="Vilcinskas A."/>
            <person name="Vogt R."/>
            <person name="Wang P."/>
            <person name="Werren J."/>
            <person name="Yu X.Q."/>
            <person name="Zhou J.J."/>
            <person name="Brown S.J."/>
            <person name="Scherer S.E."/>
            <person name="Richards S."/>
            <person name="Blissard G.W."/>
        </authorList>
    </citation>
    <scope>NUCLEOTIDE SEQUENCE</scope>
</reference>
<protein>
    <submittedName>
        <fullName evidence="2">Uncharacterized protein</fullName>
    </submittedName>
</protein>
<evidence type="ECO:0000313" key="2">
    <source>
        <dbReference type="EMBL" id="KAG6444388.1"/>
    </source>
</evidence>
<evidence type="ECO:0000256" key="1">
    <source>
        <dbReference type="SAM" id="SignalP"/>
    </source>
</evidence>
<comment type="caution">
    <text evidence="2">The sequence shown here is derived from an EMBL/GenBank/DDBJ whole genome shotgun (WGS) entry which is preliminary data.</text>
</comment>
<keyword evidence="3" id="KW-1185">Reference proteome</keyword>
<dbReference type="EMBL" id="JH668310">
    <property type="protein sequence ID" value="KAG6444388.1"/>
    <property type="molecule type" value="Genomic_DNA"/>
</dbReference>
<sequence>MGMKVLILSLAIMGVQITKINCQRVVNSNMVASILQDILSPTKTQSALQLLQMAAAGSNRRISVPEILMPNRLVANQIETAVPVRAIMPREVMPCACRAKEIEPPRVMSKVEVLPVRNDRMPARIMPNMVNMAEVFPREYSQPLAQPCPMMSPGMMNYARLPSEALPVMNPSIVSPYLPVASPISAFAPPASNMLPPPTQARNQYLRKVPIPPPTL</sequence>
<evidence type="ECO:0000313" key="3">
    <source>
        <dbReference type="Proteomes" id="UP000791440"/>
    </source>
</evidence>
<dbReference type="Proteomes" id="UP000791440">
    <property type="component" value="Unassembled WGS sequence"/>
</dbReference>
<feature type="signal peptide" evidence="1">
    <location>
        <begin position="1"/>
        <end position="22"/>
    </location>
</feature>
<accession>A0A921YRS3</accession>
<name>A0A921YRS3_MANSE</name>
<reference evidence="2" key="2">
    <citation type="submission" date="2020-12" db="EMBL/GenBank/DDBJ databases">
        <authorList>
            <person name="Kanost M."/>
        </authorList>
    </citation>
    <scope>NUCLEOTIDE SEQUENCE</scope>
</reference>
<feature type="chain" id="PRO_5036903755" evidence="1">
    <location>
        <begin position="23"/>
        <end position="216"/>
    </location>
</feature>